<dbReference type="Proteomes" id="UP001217089">
    <property type="component" value="Unassembled WGS sequence"/>
</dbReference>
<organism evidence="2 3">
    <name type="scientific">Tegillarca granosa</name>
    <name type="common">Malaysian cockle</name>
    <name type="synonym">Anadara granosa</name>
    <dbReference type="NCBI Taxonomy" id="220873"/>
    <lineage>
        <taxon>Eukaryota</taxon>
        <taxon>Metazoa</taxon>
        <taxon>Spiralia</taxon>
        <taxon>Lophotrochozoa</taxon>
        <taxon>Mollusca</taxon>
        <taxon>Bivalvia</taxon>
        <taxon>Autobranchia</taxon>
        <taxon>Pteriomorphia</taxon>
        <taxon>Arcoida</taxon>
        <taxon>Arcoidea</taxon>
        <taxon>Arcidae</taxon>
        <taxon>Tegillarca</taxon>
    </lineage>
</organism>
<feature type="compositionally biased region" description="Low complexity" evidence="1">
    <location>
        <begin position="104"/>
        <end position="115"/>
    </location>
</feature>
<feature type="region of interest" description="Disordered" evidence="1">
    <location>
        <begin position="73"/>
        <end position="133"/>
    </location>
</feature>
<proteinExistence type="predicted"/>
<sequence>MSVNCDDEDLETDNAPSRNDYSPLSLLSFADMTLALEAHKYDKDHTYCMNDVEIEITDSERLLNKEKDHNYSYFSKTLQPRGRTSKIPHSVTEPRRSSSEENLNRNSNSSDRISSQDFPVTSVSRKSHSLEKMSSKTTELSDFLVQVGIPIPGFSGLVVSSGSEENILNEKVLGSSWPKETTADSFRKKNTVLKSKMHLNPPSYCDHTYARDQLSIQNKRNFCGCDSTNKTDFDSSIRTDFKINADHNYTVTTSEDTISSVSRSCLTVKEKRCMLIIMCICLLLSMIERGNRVKMAVTV</sequence>
<evidence type="ECO:0000313" key="3">
    <source>
        <dbReference type="Proteomes" id="UP001217089"/>
    </source>
</evidence>
<feature type="compositionally biased region" description="Basic and acidic residues" evidence="1">
    <location>
        <begin position="92"/>
        <end position="103"/>
    </location>
</feature>
<evidence type="ECO:0000313" key="2">
    <source>
        <dbReference type="EMBL" id="KAJ8297630.1"/>
    </source>
</evidence>
<accession>A0ABQ9E279</accession>
<keyword evidence="3" id="KW-1185">Reference proteome</keyword>
<comment type="caution">
    <text evidence="2">The sequence shown here is derived from an EMBL/GenBank/DDBJ whole genome shotgun (WGS) entry which is preliminary data.</text>
</comment>
<feature type="region of interest" description="Disordered" evidence="1">
    <location>
        <begin position="1"/>
        <end position="22"/>
    </location>
</feature>
<evidence type="ECO:0000256" key="1">
    <source>
        <dbReference type="SAM" id="MobiDB-lite"/>
    </source>
</evidence>
<reference evidence="2 3" key="1">
    <citation type="submission" date="2022-12" db="EMBL/GenBank/DDBJ databases">
        <title>Chromosome-level genome of Tegillarca granosa.</title>
        <authorList>
            <person name="Kim J."/>
        </authorList>
    </citation>
    <scope>NUCLEOTIDE SEQUENCE [LARGE SCALE GENOMIC DNA]</scope>
    <source>
        <strain evidence="2">Teg-2019</strain>
        <tissue evidence="2">Adductor muscle</tissue>
    </source>
</reference>
<dbReference type="EMBL" id="JARBDR010000923">
    <property type="protein sequence ID" value="KAJ8297630.1"/>
    <property type="molecule type" value="Genomic_DNA"/>
</dbReference>
<name>A0ABQ9E279_TEGGR</name>
<protein>
    <submittedName>
        <fullName evidence="2">Uncharacterized protein</fullName>
    </submittedName>
</protein>
<gene>
    <name evidence="2" type="ORF">KUTeg_024161</name>
</gene>
<feature type="compositionally biased region" description="Acidic residues" evidence="1">
    <location>
        <begin position="1"/>
        <end position="12"/>
    </location>
</feature>